<keyword evidence="5 10" id="KW-0552">Olfaction</keyword>
<dbReference type="PANTHER" id="PTHR21137:SF35">
    <property type="entry name" value="ODORANT RECEPTOR 19A-RELATED"/>
    <property type="match status" value="1"/>
</dbReference>
<evidence type="ECO:0000313" key="12">
    <source>
        <dbReference type="Proteomes" id="UP001549921"/>
    </source>
</evidence>
<dbReference type="EMBL" id="JBEDNZ010000010">
    <property type="protein sequence ID" value="KAL0832467.1"/>
    <property type="molecule type" value="Genomic_DNA"/>
</dbReference>
<evidence type="ECO:0000256" key="6">
    <source>
        <dbReference type="ARBA" id="ARBA00022989"/>
    </source>
</evidence>
<evidence type="ECO:0000256" key="1">
    <source>
        <dbReference type="ARBA" id="ARBA00004651"/>
    </source>
</evidence>
<keyword evidence="9 10" id="KW-0807">Transducer</keyword>
<feature type="transmembrane region" description="Helical" evidence="10">
    <location>
        <begin position="195"/>
        <end position="218"/>
    </location>
</feature>
<protein>
    <recommendedName>
        <fullName evidence="10">Odorant receptor</fullName>
    </recommendedName>
</protein>
<comment type="similarity">
    <text evidence="10">Belongs to the insect chemoreceptor superfamily. Heteromeric odorant receptor channel (TC 1.A.69) family.</text>
</comment>
<evidence type="ECO:0000256" key="3">
    <source>
        <dbReference type="ARBA" id="ARBA00022606"/>
    </source>
</evidence>
<sequence>MNTTLGTPVKTNKSAGFFLKVCQLCYLFGFPNCWMESLKFSKTFTKIYDPFSKLTNVMIYLFILTEWGSMFTQNNLTEKQRSDRIMFCLSHPVLCSYRVILAYHREKLQELMYNLCLVLKEKVNDEEIEKGMVRKALAYTSALVGLCSTSLFLYGADGFNQMMRSEATFTTVITAWPLVEDTSISASAARFFLYFMWWVFMSRVFGAFAMLISLIVALEHQYKNLGKYFRNLSGIFEQDLSQAQKEKEYDQSVKYGIKLHAKTLRCTRLAQDSFSSIFRAQILLNTYVLVLLMFQMVSSERTLANVLAVIATGFAMLLSTGFLMWTGGDITVEAAILPTDMYCSGWHNCRSATGTRKLLALAMLQGQKPVMIKGLGFITISYPAYLSIVKSAYSVFSVLY</sequence>
<evidence type="ECO:0000256" key="10">
    <source>
        <dbReference type="RuleBase" id="RU351113"/>
    </source>
</evidence>
<name>A0ABD0T379_LOXSC</name>
<evidence type="ECO:0000256" key="8">
    <source>
        <dbReference type="ARBA" id="ARBA00023170"/>
    </source>
</evidence>
<keyword evidence="3 10" id="KW-0716">Sensory transduction</keyword>
<gene>
    <name evidence="11" type="ORF">ABMA28_000694</name>
</gene>
<comment type="caution">
    <text evidence="11">The sequence shown here is derived from an EMBL/GenBank/DDBJ whole genome shotgun (WGS) entry which is preliminary data.</text>
</comment>
<accession>A0ABD0T379</accession>
<evidence type="ECO:0000256" key="2">
    <source>
        <dbReference type="ARBA" id="ARBA00022475"/>
    </source>
</evidence>
<keyword evidence="8 10" id="KW-0675">Receptor</keyword>
<dbReference type="GO" id="GO:0007165">
    <property type="term" value="P:signal transduction"/>
    <property type="evidence" value="ECO:0007669"/>
    <property type="project" value="UniProtKB-KW"/>
</dbReference>
<dbReference type="GO" id="GO:0007608">
    <property type="term" value="P:sensory perception of smell"/>
    <property type="evidence" value="ECO:0007669"/>
    <property type="project" value="UniProtKB-KW"/>
</dbReference>
<dbReference type="InterPro" id="IPR004117">
    <property type="entry name" value="7tm6_olfct_rcpt"/>
</dbReference>
<keyword evidence="7 10" id="KW-0472">Membrane</keyword>
<dbReference type="AlphaFoldDB" id="A0ABD0T379"/>
<reference evidence="11 12" key="1">
    <citation type="submission" date="2024-06" db="EMBL/GenBank/DDBJ databases">
        <title>A chromosome-level genome assembly of beet webworm, Loxostege sticticalis.</title>
        <authorList>
            <person name="Zhang Y."/>
        </authorList>
    </citation>
    <scope>NUCLEOTIDE SEQUENCE [LARGE SCALE GENOMIC DNA]</scope>
    <source>
        <strain evidence="11">AQ028</strain>
        <tissue evidence="11">Male pupae</tissue>
    </source>
</reference>
<dbReference type="Pfam" id="PF02949">
    <property type="entry name" value="7tm_6"/>
    <property type="match status" value="1"/>
</dbReference>
<evidence type="ECO:0000313" key="11">
    <source>
        <dbReference type="EMBL" id="KAL0832467.1"/>
    </source>
</evidence>
<evidence type="ECO:0000256" key="4">
    <source>
        <dbReference type="ARBA" id="ARBA00022692"/>
    </source>
</evidence>
<organism evidence="11 12">
    <name type="scientific">Loxostege sticticalis</name>
    <name type="common">Beet webworm moth</name>
    <dbReference type="NCBI Taxonomy" id="481309"/>
    <lineage>
        <taxon>Eukaryota</taxon>
        <taxon>Metazoa</taxon>
        <taxon>Ecdysozoa</taxon>
        <taxon>Arthropoda</taxon>
        <taxon>Hexapoda</taxon>
        <taxon>Insecta</taxon>
        <taxon>Pterygota</taxon>
        <taxon>Neoptera</taxon>
        <taxon>Endopterygota</taxon>
        <taxon>Lepidoptera</taxon>
        <taxon>Glossata</taxon>
        <taxon>Ditrysia</taxon>
        <taxon>Pyraloidea</taxon>
        <taxon>Crambidae</taxon>
        <taxon>Pyraustinae</taxon>
        <taxon>Loxostege</taxon>
    </lineage>
</organism>
<dbReference type="Proteomes" id="UP001549921">
    <property type="component" value="Unassembled WGS sequence"/>
</dbReference>
<evidence type="ECO:0000256" key="7">
    <source>
        <dbReference type="ARBA" id="ARBA00023136"/>
    </source>
</evidence>
<feature type="transmembrane region" description="Helical" evidence="10">
    <location>
        <begin position="303"/>
        <end position="325"/>
    </location>
</feature>
<keyword evidence="4 10" id="KW-0812">Transmembrane</keyword>
<keyword evidence="2" id="KW-1003">Cell membrane</keyword>
<comment type="caution">
    <text evidence="10">Lacks conserved residue(s) required for the propagation of feature annotation.</text>
</comment>
<dbReference type="PANTHER" id="PTHR21137">
    <property type="entry name" value="ODORANT RECEPTOR"/>
    <property type="match status" value="1"/>
</dbReference>
<evidence type="ECO:0000256" key="5">
    <source>
        <dbReference type="ARBA" id="ARBA00022725"/>
    </source>
</evidence>
<dbReference type="GO" id="GO:0005886">
    <property type="term" value="C:plasma membrane"/>
    <property type="evidence" value="ECO:0007669"/>
    <property type="project" value="UniProtKB-SubCell"/>
</dbReference>
<proteinExistence type="inferred from homology"/>
<comment type="subcellular location">
    <subcellularLocation>
        <location evidence="1 10">Cell membrane</location>
        <topology evidence="1 10">Multi-pass membrane protein</topology>
    </subcellularLocation>
</comment>
<keyword evidence="6 10" id="KW-1133">Transmembrane helix</keyword>
<evidence type="ECO:0000256" key="9">
    <source>
        <dbReference type="ARBA" id="ARBA00023224"/>
    </source>
</evidence>
<feature type="transmembrane region" description="Helical" evidence="10">
    <location>
        <begin position="136"/>
        <end position="156"/>
    </location>
</feature>